<gene>
    <name evidence="1" type="ORF">PsorP6_014934</name>
</gene>
<protein>
    <submittedName>
        <fullName evidence="1">Uncharacterized protein</fullName>
    </submittedName>
</protein>
<accession>A0ACC0VS12</accession>
<evidence type="ECO:0000313" key="1">
    <source>
        <dbReference type="EMBL" id="KAI9909269.1"/>
    </source>
</evidence>
<dbReference type="Proteomes" id="UP001163321">
    <property type="component" value="Chromosome 7"/>
</dbReference>
<sequence>MRVSLFVGLFVATSVTCSIHSTSAQSTYYKHPKEKKIGVRVLRADLDDDLDEEERKKALDAVDGLISKWNLLREPGGGAQTGEGIETALRINKDEDLGKAAAAEADDGAGAATRAAAEGDQAANRVADHERLVADLKKTNNEKIAAYRRTLTDDENKALDFLMTQVREAKLDESKTLGANLELVDAEEAKKRLNTFLKDKKNKKALKTLTPAEVLKAAGVIGKNADEKVVNAVVGLGQTLDLSNPSKKELFFKFLKYMAVAAIGVYFGAVIAHATRKHSVSASTSTTGDLEG</sequence>
<organism evidence="1 2">
    <name type="scientific">Peronosclerospora sorghi</name>
    <dbReference type="NCBI Taxonomy" id="230839"/>
    <lineage>
        <taxon>Eukaryota</taxon>
        <taxon>Sar</taxon>
        <taxon>Stramenopiles</taxon>
        <taxon>Oomycota</taxon>
        <taxon>Peronosporomycetes</taxon>
        <taxon>Peronosporales</taxon>
        <taxon>Peronosporaceae</taxon>
        <taxon>Peronosclerospora</taxon>
    </lineage>
</organism>
<name>A0ACC0VS12_9STRA</name>
<keyword evidence="2" id="KW-1185">Reference proteome</keyword>
<proteinExistence type="predicted"/>
<dbReference type="EMBL" id="CM047586">
    <property type="protein sequence ID" value="KAI9909269.1"/>
    <property type="molecule type" value="Genomic_DNA"/>
</dbReference>
<comment type="caution">
    <text evidence="1">The sequence shown here is derived from an EMBL/GenBank/DDBJ whole genome shotgun (WGS) entry which is preliminary data.</text>
</comment>
<reference evidence="1 2" key="1">
    <citation type="journal article" date="2022" name="bioRxiv">
        <title>The genome of the oomycete Peronosclerospora sorghi, a cosmopolitan pathogen of maize and sorghum, is inflated with dispersed pseudogenes.</title>
        <authorList>
            <person name="Fletcher K."/>
            <person name="Martin F."/>
            <person name="Isakeit T."/>
            <person name="Cavanaugh K."/>
            <person name="Magill C."/>
            <person name="Michelmore R."/>
        </authorList>
    </citation>
    <scope>NUCLEOTIDE SEQUENCE [LARGE SCALE GENOMIC DNA]</scope>
    <source>
        <strain evidence="1">P6</strain>
    </source>
</reference>
<evidence type="ECO:0000313" key="2">
    <source>
        <dbReference type="Proteomes" id="UP001163321"/>
    </source>
</evidence>